<organism evidence="2 3">
    <name type="scientific">Pseudophaeobacter arcticus</name>
    <dbReference type="NCBI Taxonomy" id="385492"/>
    <lineage>
        <taxon>Bacteria</taxon>
        <taxon>Pseudomonadati</taxon>
        <taxon>Pseudomonadota</taxon>
        <taxon>Alphaproteobacteria</taxon>
        <taxon>Rhodobacterales</taxon>
        <taxon>Paracoccaceae</taxon>
        <taxon>Pseudophaeobacter</taxon>
    </lineage>
</organism>
<keyword evidence="3" id="KW-1185">Reference proteome</keyword>
<protein>
    <recommendedName>
        <fullName evidence="4">Dihydroorotate dehydrogenase</fullName>
    </recommendedName>
</protein>
<keyword evidence="1" id="KW-1133">Transmembrane helix</keyword>
<accession>A0ABQ0APC3</accession>
<feature type="transmembrane region" description="Helical" evidence="1">
    <location>
        <begin position="73"/>
        <end position="98"/>
    </location>
</feature>
<gene>
    <name evidence="2" type="ORF">NBRC116598_31810</name>
</gene>
<evidence type="ECO:0000313" key="3">
    <source>
        <dbReference type="Proteomes" id="UP001441944"/>
    </source>
</evidence>
<dbReference type="EMBL" id="BAABWU010000014">
    <property type="protein sequence ID" value="GAA6197736.1"/>
    <property type="molecule type" value="Genomic_DNA"/>
</dbReference>
<keyword evidence="1" id="KW-0472">Membrane</keyword>
<sequence length="138" mass="14673">MTDTDKSLSDMDHLEDLFAAARSEPAQLPQALQAAMLADAQQVQQDRVDARVPAGCEPGLNPQSLSTRLWQQFISAVGGWPALGGLAVASLSGLWIGLAPPSFLPDPVESFASYSSGSLLGSDLDYDVSFLMSDEVFE</sequence>
<comment type="caution">
    <text evidence="2">The sequence shown here is derived from an EMBL/GenBank/DDBJ whole genome shotgun (WGS) entry which is preliminary data.</text>
</comment>
<evidence type="ECO:0000313" key="2">
    <source>
        <dbReference type="EMBL" id="GAA6197736.1"/>
    </source>
</evidence>
<proteinExistence type="predicted"/>
<dbReference type="Proteomes" id="UP001441944">
    <property type="component" value="Unassembled WGS sequence"/>
</dbReference>
<name>A0ABQ0APC3_9RHOB</name>
<reference evidence="2 3" key="1">
    <citation type="submission" date="2024-04" db="EMBL/GenBank/DDBJ databases">
        <title>Draft genome sequence of Pseudophaeobacter arcticus NBRC 116598.</title>
        <authorList>
            <person name="Miyakawa T."/>
            <person name="Kusuya Y."/>
            <person name="Miura T."/>
        </authorList>
    </citation>
    <scope>NUCLEOTIDE SEQUENCE [LARGE SCALE GENOMIC DNA]</scope>
    <source>
        <strain evidence="2 3">SU-CL00105</strain>
    </source>
</reference>
<keyword evidence="1" id="KW-0812">Transmembrane</keyword>
<evidence type="ECO:0000256" key="1">
    <source>
        <dbReference type="SAM" id="Phobius"/>
    </source>
</evidence>
<dbReference type="RefSeq" id="WP_353401477.1">
    <property type="nucleotide sequence ID" value="NZ_BAABWU010000014.1"/>
</dbReference>
<evidence type="ECO:0008006" key="4">
    <source>
        <dbReference type="Google" id="ProtNLM"/>
    </source>
</evidence>